<gene>
    <name evidence="1" type="ORF">QE382_002932</name>
</gene>
<dbReference type="RefSeq" id="WP_307186506.1">
    <property type="nucleotide sequence ID" value="NZ_JAUTBA010000001.1"/>
</dbReference>
<evidence type="ECO:0000313" key="2">
    <source>
        <dbReference type="Proteomes" id="UP001244640"/>
    </source>
</evidence>
<keyword evidence="2" id="KW-1185">Reference proteome</keyword>
<sequence length="109" mass="11986">MRLIVFILIAYILGLSFVPCSDSNNHCEQSAMEAKLNQTHNHGDDASDACSIFCYCNCCSGNITAYAYQFPQIAGVPVSIYFDNRIPVLNTPILSSYCGSIWQPPKVNA</sequence>
<dbReference type="EMBL" id="JAUTBA010000001">
    <property type="protein sequence ID" value="MDQ1150948.1"/>
    <property type="molecule type" value="Genomic_DNA"/>
</dbReference>
<dbReference type="Pfam" id="PF20365">
    <property type="entry name" value="DUF6660"/>
    <property type="match status" value="1"/>
</dbReference>
<organism evidence="1 2">
    <name type="scientific">Sphingobacterium zeae</name>
    <dbReference type="NCBI Taxonomy" id="1776859"/>
    <lineage>
        <taxon>Bacteria</taxon>
        <taxon>Pseudomonadati</taxon>
        <taxon>Bacteroidota</taxon>
        <taxon>Sphingobacteriia</taxon>
        <taxon>Sphingobacteriales</taxon>
        <taxon>Sphingobacteriaceae</taxon>
        <taxon>Sphingobacterium</taxon>
    </lineage>
</organism>
<proteinExistence type="predicted"/>
<name>A0ABU0U7L1_9SPHI</name>
<comment type="caution">
    <text evidence="1">The sequence shown here is derived from an EMBL/GenBank/DDBJ whole genome shotgun (WGS) entry which is preliminary data.</text>
</comment>
<evidence type="ECO:0000313" key="1">
    <source>
        <dbReference type="EMBL" id="MDQ1150948.1"/>
    </source>
</evidence>
<accession>A0ABU0U7L1</accession>
<dbReference type="Proteomes" id="UP001244640">
    <property type="component" value="Unassembled WGS sequence"/>
</dbReference>
<reference evidence="1 2" key="1">
    <citation type="submission" date="2023-07" db="EMBL/GenBank/DDBJ databases">
        <title>Functional and genomic diversity of the sorghum phyllosphere microbiome.</title>
        <authorList>
            <person name="Shade A."/>
        </authorList>
    </citation>
    <scope>NUCLEOTIDE SEQUENCE [LARGE SCALE GENOMIC DNA]</scope>
    <source>
        <strain evidence="1 2">SORGH_AS_0892</strain>
    </source>
</reference>
<dbReference type="InterPro" id="IPR046601">
    <property type="entry name" value="DUF6660"/>
</dbReference>
<protein>
    <submittedName>
        <fullName evidence="1">Uncharacterized protein</fullName>
    </submittedName>
</protein>